<keyword evidence="2" id="KW-0007">Acetylation</keyword>
<feature type="region of interest" description="Disordered" evidence="7">
    <location>
        <begin position="1"/>
        <end position="28"/>
    </location>
</feature>
<evidence type="ECO:0000313" key="8">
    <source>
        <dbReference type="Ensembl" id="ENSOCUP00000037954.1"/>
    </source>
</evidence>
<dbReference type="PANTHER" id="PTHR33638">
    <property type="entry name" value="SELENOPROTEIN H"/>
    <property type="match status" value="1"/>
</dbReference>
<dbReference type="Gene3D" id="3.40.30.10">
    <property type="entry name" value="Glutaredoxin"/>
    <property type="match status" value="1"/>
</dbReference>
<dbReference type="Ensembl" id="ENSOCUT00000062460.1">
    <property type="protein sequence ID" value="ENSOCUP00000037954.1"/>
    <property type="gene ID" value="ENSOCUG00000032203.1"/>
</dbReference>
<dbReference type="Proteomes" id="UP000001811">
    <property type="component" value="Chromosome 1"/>
</dbReference>
<dbReference type="STRING" id="9986.ENSOCUP00000037954"/>
<dbReference type="InParanoid" id="A0A5F9CXJ0"/>
<reference evidence="8" key="3">
    <citation type="submission" date="2025-09" db="UniProtKB">
        <authorList>
            <consortium name="Ensembl"/>
        </authorList>
    </citation>
    <scope>IDENTIFICATION</scope>
    <source>
        <strain evidence="8">Thorbecke</strain>
    </source>
</reference>
<dbReference type="Pfam" id="PF10262">
    <property type="entry name" value="Rdx"/>
    <property type="match status" value="1"/>
</dbReference>
<evidence type="ECO:0000256" key="2">
    <source>
        <dbReference type="ARBA" id="ARBA00022990"/>
    </source>
</evidence>
<dbReference type="InterPro" id="IPR036249">
    <property type="entry name" value="Thioredoxin-like_sf"/>
</dbReference>
<dbReference type="PANTHER" id="PTHR33638:SF1">
    <property type="entry name" value="SELENOPROTEIN H"/>
    <property type="match status" value="1"/>
</dbReference>
<evidence type="ECO:0000256" key="6">
    <source>
        <dbReference type="ARBA" id="ARBA00070222"/>
    </source>
</evidence>
<comment type="similarity">
    <text evidence="5">Belongs to the SelWTH family.</text>
</comment>
<dbReference type="Bgee" id="ENSOCUG00000032203">
    <property type="expression patterns" value="Expressed in embryo and 16 other cell types or tissues"/>
</dbReference>
<keyword evidence="9" id="KW-1185">Reference proteome</keyword>
<dbReference type="FunCoup" id="A0A5F9CXJ0">
    <property type="interactions" value="244"/>
</dbReference>
<gene>
    <name evidence="8" type="primary">SELENOH</name>
</gene>
<organism evidence="8 9">
    <name type="scientific">Oryctolagus cuniculus</name>
    <name type="common">Rabbit</name>
    <dbReference type="NCBI Taxonomy" id="9986"/>
    <lineage>
        <taxon>Eukaryota</taxon>
        <taxon>Metazoa</taxon>
        <taxon>Chordata</taxon>
        <taxon>Craniata</taxon>
        <taxon>Vertebrata</taxon>
        <taxon>Euteleostomi</taxon>
        <taxon>Mammalia</taxon>
        <taxon>Eutheria</taxon>
        <taxon>Euarchontoglires</taxon>
        <taxon>Glires</taxon>
        <taxon>Lagomorpha</taxon>
        <taxon>Leporidae</taxon>
        <taxon>Oryctolagus</taxon>
    </lineage>
</organism>
<keyword evidence="3" id="KW-0676">Redox-active center</keyword>
<dbReference type="InterPro" id="IPR011893">
    <property type="entry name" value="Selenoprotein_Rdx-typ"/>
</dbReference>
<dbReference type="SUPFAM" id="SSF52833">
    <property type="entry name" value="Thioredoxin-like"/>
    <property type="match status" value="1"/>
</dbReference>
<evidence type="ECO:0000313" key="9">
    <source>
        <dbReference type="Proteomes" id="UP000001811"/>
    </source>
</evidence>
<dbReference type="GO" id="GO:0005794">
    <property type="term" value="C:Golgi apparatus"/>
    <property type="evidence" value="ECO:0007669"/>
    <property type="project" value="TreeGrafter"/>
</dbReference>
<sequence>MAPGKRKRKAEAAPVASAEKREKLANGGQGVEEIVIEHCTSRVYGRNAAALSQALRLQAPELPVTVNPSKPRRGSFEVTLLRPDGSRAELWTGIKKGPPRKLKFPEPQQVVEELKKYLS</sequence>
<dbReference type="EMBL" id="AAGW02038160">
    <property type="status" value="NOT_ANNOTATED_CDS"/>
    <property type="molecule type" value="Genomic_DNA"/>
</dbReference>
<evidence type="ECO:0000256" key="4">
    <source>
        <dbReference type="ARBA" id="ARBA00056234"/>
    </source>
</evidence>
<evidence type="ECO:0000256" key="5">
    <source>
        <dbReference type="ARBA" id="ARBA00060789"/>
    </source>
</evidence>
<evidence type="ECO:0000256" key="3">
    <source>
        <dbReference type="ARBA" id="ARBA00023284"/>
    </source>
</evidence>
<accession>A0A5F9CXJ0</accession>
<reference evidence="8" key="2">
    <citation type="submission" date="2025-08" db="UniProtKB">
        <authorList>
            <consortium name="Ensembl"/>
        </authorList>
    </citation>
    <scope>IDENTIFICATION</scope>
    <source>
        <strain evidence="8">Thorbecke</strain>
    </source>
</reference>
<name>A0A5F9CXJ0_RABIT</name>
<evidence type="ECO:0000256" key="1">
    <source>
        <dbReference type="ARBA" id="ARBA00022933"/>
    </source>
</evidence>
<proteinExistence type="inferred from homology"/>
<dbReference type="NCBIfam" id="TIGR02174">
    <property type="entry name" value="CXXU_selWTH"/>
    <property type="match status" value="1"/>
</dbReference>
<reference evidence="8 9" key="1">
    <citation type="journal article" date="2011" name="Nature">
        <title>A high-resolution map of human evolutionary constraint using 29 mammals.</title>
        <authorList>
            <person name="Lindblad-Toh K."/>
            <person name="Garber M."/>
            <person name="Zuk O."/>
            <person name="Lin M.F."/>
            <person name="Parker B.J."/>
            <person name="Washietl S."/>
            <person name="Kheradpour P."/>
            <person name="Ernst J."/>
            <person name="Jordan G."/>
            <person name="Mauceli E."/>
            <person name="Ward L.D."/>
            <person name="Lowe C.B."/>
            <person name="Holloway A.K."/>
            <person name="Clamp M."/>
            <person name="Gnerre S."/>
            <person name="Alfoldi J."/>
            <person name="Beal K."/>
            <person name="Chang J."/>
            <person name="Clawson H."/>
            <person name="Cuff J."/>
            <person name="Di Palma F."/>
            <person name="Fitzgerald S."/>
            <person name="Flicek P."/>
            <person name="Guttman M."/>
            <person name="Hubisz M.J."/>
            <person name="Jaffe D.B."/>
            <person name="Jungreis I."/>
            <person name="Kent W.J."/>
            <person name="Kostka D."/>
            <person name="Lara M."/>
            <person name="Martins A.L."/>
            <person name="Massingham T."/>
            <person name="Moltke I."/>
            <person name="Raney B.J."/>
            <person name="Rasmussen M.D."/>
            <person name="Robinson J."/>
            <person name="Stark A."/>
            <person name="Vilella A.J."/>
            <person name="Wen J."/>
            <person name="Xie X."/>
            <person name="Zody M.C."/>
            <person name="Baldwin J."/>
            <person name="Bloom T."/>
            <person name="Chin C.W."/>
            <person name="Heiman D."/>
            <person name="Nicol R."/>
            <person name="Nusbaum C."/>
            <person name="Young S."/>
            <person name="Wilkinson J."/>
            <person name="Worley K.C."/>
            <person name="Kovar C.L."/>
            <person name="Muzny D.M."/>
            <person name="Gibbs R.A."/>
            <person name="Cree A."/>
            <person name="Dihn H.H."/>
            <person name="Fowler G."/>
            <person name="Jhangiani S."/>
            <person name="Joshi V."/>
            <person name="Lee S."/>
            <person name="Lewis L.R."/>
            <person name="Nazareth L.V."/>
            <person name="Okwuonu G."/>
            <person name="Santibanez J."/>
            <person name="Warren W.C."/>
            <person name="Mardis E.R."/>
            <person name="Weinstock G.M."/>
            <person name="Wilson R.K."/>
            <person name="Delehaunty K."/>
            <person name="Dooling D."/>
            <person name="Fronik C."/>
            <person name="Fulton L."/>
            <person name="Fulton B."/>
            <person name="Graves T."/>
            <person name="Minx P."/>
            <person name="Sodergren E."/>
            <person name="Birney E."/>
            <person name="Margulies E.H."/>
            <person name="Herrero J."/>
            <person name="Green E.D."/>
            <person name="Haussler D."/>
            <person name="Siepel A."/>
            <person name="Goldman N."/>
            <person name="Pollard K.S."/>
            <person name="Pedersen J.S."/>
            <person name="Lander E.S."/>
            <person name="Kellis M."/>
        </authorList>
    </citation>
    <scope>NUCLEOTIDE SEQUENCE [LARGE SCALE GENOMIC DNA]</scope>
    <source>
        <strain evidence="8 9">Thorbecke inbred</strain>
    </source>
</reference>
<dbReference type="InterPro" id="IPR052674">
    <property type="entry name" value="SelWTH-like"/>
</dbReference>
<dbReference type="AlphaFoldDB" id="A0A5F9CXJ0"/>
<dbReference type="FunFam" id="3.40.30.10:FF:000269">
    <property type="entry name" value="Selenoprotein H"/>
    <property type="match status" value="1"/>
</dbReference>
<comment type="function">
    <text evidence="4">May be involved in a redox-related process.</text>
</comment>
<evidence type="ECO:0000256" key="7">
    <source>
        <dbReference type="SAM" id="MobiDB-lite"/>
    </source>
</evidence>
<keyword evidence="1" id="KW-0712">Selenocysteine</keyword>
<protein>
    <recommendedName>
        <fullName evidence="6">Selenoprotein H</fullName>
    </recommendedName>
</protein>
<dbReference type="GeneTree" id="ENSGT00940000163915"/>